<name>A0A1B1Y256_9FLAO</name>
<dbReference type="PRINTS" id="PR00111">
    <property type="entry name" value="ABHYDROLASE"/>
</dbReference>
<accession>A0A1B1Y256</accession>
<evidence type="ECO:0000259" key="1">
    <source>
        <dbReference type="Pfam" id="PF00561"/>
    </source>
</evidence>
<keyword evidence="2" id="KW-0378">Hydrolase</keyword>
<organism evidence="2 3">
    <name type="scientific">Wenyingzhuangia fucanilytica</name>
    <dbReference type="NCBI Taxonomy" id="1790137"/>
    <lineage>
        <taxon>Bacteria</taxon>
        <taxon>Pseudomonadati</taxon>
        <taxon>Bacteroidota</taxon>
        <taxon>Flavobacteriia</taxon>
        <taxon>Flavobacteriales</taxon>
        <taxon>Flavobacteriaceae</taxon>
        <taxon>Wenyingzhuangia</taxon>
    </lineage>
</organism>
<protein>
    <submittedName>
        <fullName evidence="2">Alpha/beta hydrolase</fullName>
    </submittedName>
</protein>
<evidence type="ECO:0000313" key="2">
    <source>
        <dbReference type="EMBL" id="ANW94830.1"/>
    </source>
</evidence>
<dbReference type="Pfam" id="PF00561">
    <property type="entry name" value="Abhydrolase_1"/>
    <property type="match status" value="2"/>
</dbReference>
<keyword evidence="3" id="KW-1185">Reference proteome</keyword>
<feature type="domain" description="AB hydrolase-1" evidence="1">
    <location>
        <begin position="21"/>
        <end position="118"/>
    </location>
</feature>
<dbReference type="GO" id="GO:0016787">
    <property type="term" value="F:hydrolase activity"/>
    <property type="evidence" value="ECO:0007669"/>
    <property type="project" value="UniProtKB-KW"/>
</dbReference>
<dbReference type="PANTHER" id="PTHR43798">
    <property type="entry name" value="MONOACYLGLYCEROL LIPASE"/>
    <property type="match status" value="1"/>
</dbReference>
<dbReference type="RefSeq" id="WP_068823934.1">
    <property type="nucleotide sequence ID" value="NZ_CP014224.1"/>
</dbReference>
<proteinExistence type="predicted"/>
<dbReference type="KEGG" id="wfu:AXE80_00315"/>
<dbReference type="EMBL" id="CP014224">
    <property type="protein sequence ID" value="ANW94830.1"/>
    <property type="molecule type" value="Genomic_DNA"/>
</dbReference>
<dbReference type="Gene3D" id="3.40.50.1820">
    <property type="entry name" value="alpha/beta hydrolase"/>
    <property type="match status" value="1"/>
</dbReference>
<sequence length="255" mass="28683">MEYLIKTEGEFKYIEAGEGRTIIVLHGLMGTLGDFAGVVEHFSKNGYRVLVPELPIYTLAIIKTNVKNLAKFVKSFMEYKNISQATLLGNSLGGHVSLYITKAFPELVDSLVLTGSSGLYEKAMGDTYPKRGDYDYIKTKAEAVFYDPKTATKKMVDDLFAVVNDRNCAIRILALAKSAIRHNMAKDLPDMKIPTCLVWGKQDDVTPPEVADEFNKLMPNSELFWIDKCGHAPMMEHPDEFNKIVDAWFDKNNIK</sequence>
<dbReference type="Proteomes" id="UP000092967">
    <property type="component" value="Chromosome"/>
</dbReference>
<dbReference type="InterPro" id="IPR000073">
    <property type="entry name" value="AB_hydrolase_1"/>
</dbReference>
<dbReference type="OrthoDB" id="9801162at2"/>
<gene>
    <name evidence="2" type="ORF">AXE80_00315</name>
</gene>
<dbReference type="AlphaFoldDB" id="A0A1B1Y256"/>
<dbReference type="SUPFAM" id="SSF53474">
    <property type="entry name" value="alpha/beta-Hydrolases"/>
    <property type="match status" value="1"/>
</dbReference>
<feature type="domain" description="AB hydrolase-1" evidence="1">
    <location>
        <begin position="184"/>
        <end position="238"/>
    </location>
</feature>
<reference evidence="2 3" key="1">
    <citation type="submission" date="2016-02" db="EMBL/GenBank/DDBJ databases">
        <authorList>
            <person name="Wen L."/>
            <person name="He K."/>
            <person name="Yang H."/>
        </authorList>
    </citation>
    <scope>NUCLEOTIDE SEQUENCE [LARGE SCALE GENOMIC DNA]</scope>
    <source>
        <strain evidence="2 3">CZ1127</strain>
    </source>
</reference>
<dbReference type="STRING" id="1790137.AXE80_00315"/>
<dbReference type="PANTHER" id="PTHR43798:SF33">
    <property type="entry name" value="HYDROLASE, PUTATIVE (AFU_ORTHOLOGUE AFUA_2G14860)-RELATED"/>
    <property type="match status" value="1"/>
</dbReference>
<dbReference type="GO" id="GO:0016020">
    <property type="term" value="C:membrane"/>
    <property type="evidence" value="ECO:0007669"/>
    <property type="project" value="TreeGrafter"/>
</dbReference>
<dbReference type="InterPro" id="IPR050266">
    <property type="entry name" value="AB_hydrolase_sf"/>
</dbReference>
<dbReference type="InterPro" id="IPR029058">
    <property type="entry name" value="AB_hydrolase_fold"/>
</dbReference>
<evidence type="ECO:0000313" key="3">
    <source>
        <dbReference type="Proteomes" id="UP000092967"/>
    </source>
</evidence>